<protein>
    <recommendedName>
        <fullName evidence="2">Excinuclease ATPase subunit</fullName>
    </recommendedName>
</protein>
<name>A0A3B1BZX7_9ZZZZ</name>
<evidence type="ECO:0000313" key="1">
    <source>
        <dbReference type="EMBL" id="VAX21372.1"/>
    </source>
</evidence>
<accession>A0A3B1BZX7</accession>
<sequence length="147" mass="16164">MKLKITLSALFVVTALFASSATARNTKVELSVKKAATEGEMHENLLDVPYFMKGQKHPKVKKSLITVKSNQKGRAFGRSDDEACQVAFINSLLSLQKRAQNEDADAIINIISVTRNSKFESSTKFQCVVGTFVSHVALKGELVKFAK</sequence>
<proteinExistence type="predicted"/>
<organism evidence="1">
    <name type="scientific">hydrothermal vent metagenome</name>
    <dbReference type="NCBI Taxonomy" id="652676"/>
    <lineage>
        <taxon>unclassified sequences</taxon>
        <taxon>metagenomes</taxon>
        <taxon>ecological metagenomes</taxon>
    </lineage>
</organism>
<dbReference type="AlphaFoldDB" id="A0A3B1BZX7"/>
<dbReference type="EMBL" id="UOGE01000066">
    <property type="protein sequence ID" value="VAX21372.1"/>
    <property type="molecule type" value="Genomic_DNA"/>
</dbReference>
<evidence type="ECO:0008006" key="2">
    <source>
        <dbReference type="Google" id="ProtNLM"/>
    </source>
</evidence>
<gene>
    <name evidence="1" type="ORF">MNBD_NITROSPINAE02-2078</name>
</gene>
<reference evidence="1" key="1">
    <citation type="submission" date="2018-06" db="EMBL/GenBank/DDBJ databases">
        <authorList>
            <person name="Zhirakovskaya E."/>
        </authorList>
    </citation>
    <scope>NUCLEOTIDE SEQUENCE</scope>
</reference>